<keyword evidence="2" id="KW-1185">Reference proteome</keyword>
<sequence length="238" mass="28578">MQKYTMQIFNKIMNHEDWKEIGQALKQEREEWGIGITKLAEMHGTSASRIRNFENGLPVQMSKHLEQCYKLGLENYKNSISKQVQQDRKILQIYEGDFDQFKEKFYEFRYEAEKWEHILHGFIGGNKLENAFYDWIDKQQQYVDSGQDDEFGITNELYGDLDELREHFSYLLEEPTLISKTMFEAKSKKNADLLNQLLEQFRLYMIAKSDEQRQQAEDIFRGNFTELYQRFNKQKISQ</sequence>
<dbReference type="Gene3D" id="1.10.260.40">
    <property type="entry name" value="lambda repressor-like DNA-binding domains"/>
    <property type="match status" value="1"/>
</dbReference>
<dbReference type="PATRIC" id="fig|1131731.3.peg.1253"/>
<dbReference type="CDD" id="cd00093">
    <property type="entry name" value="HTH_XRE"/>
    <property type="match status" value="1"/>
</dbReference>
<dbReference type="EMBL" id="AJLR01000042">
    <property type="protein sequence ID" value="EKN68051.1"/>
    <property type="molecule type" value="Genomic_DNA"/>
</dbReference>
<proteinExistence type="predicted"/>
<protein>
    <recommendedName>
        <fullName evidence="3">HTH cro/C1-type domain-containing protein</fullName>
    </recommendedName>
</protein>
<evidence type="ECO:0000313" key="1">
    <source>
        <dbReference type="EMBL" id="EKN68051.1"/>
    </source>
</evidence>
<dbReference type="GO" id="GO:0003677">
    <property type="term" value="F:DNA binding"/>
    <property type="evidence" value="ECO:0007669"/>
    <property type="project" value="InterPro"/>
</dbReference>
<gene>
    <name evidence="1" type="ORF">BAZO_06024</name>
</gene>
<dbReference type="AlphaFoldDB" id="K6E4A8"/>
<evidence type="ECO:0000313" key="2">
    <source>
        <dbReference type="Proteomes" id="UP000006315"/>
    </source>
</evidence>
<name>K6E4A8_SCHAZ</name>
<accession>K6E4A8</accession>
<dbReference type="InterPro" id="IPR001387">
    <property type="entry name" value="Cro/C1-type_HTH"/>
</dbReference>
<dbReference type="STRING" id="1131731.BAZO_06024"/>
<dbReference type="RefSeq" id="WP_003330421.1">
    <property type="nucleotide sequence ID" value="NZ_AJLR01000042.1"/>
</dbReference>
<dbReference type="Proteomes" id="UP000006315">
    <property type="component" value="Unassembled WGS sequence"/>
</dbReference>
<comment type="caution">
    <text evidence="1">The sequence shown here is derived from an EMBL/GenBank/DDBJ whole genome shotgun (WGS) entry which is preliminary data.</text>
</comment>
<dbReference type="InterPro" id="IPR010982">
    <property type="entry name" value="Lambda_DNA-bd_dom_sf"/>
</dbReference>
<reference evidence="1 2" key="1">
    <citation type="journal article" date="2012" name="Front. Microbiol.">
        <title>Redundancy and modularity in membrane-associated dissimilatory nitrate reduction in Bacillus.</title>
        <authorList>
            <person name="Heylen K."/>
            <person name="Keltjens J."/>
        </authorList>
    </citation>
    <scope>NUCLEOTIDE SEQUENCE [LARGE SCALE GENOMIC DNA]</scope>
    <source>
        <strain evidence="1 2">LMG 9581</strain>
    </source>
</reference>
<evidence type="ECO:0008006" key="3">
    <source>
        <dbReference type="Google" id="ProtNLM"/>
    </source>
</evidence>
<dbReference type="SUPFAM" id="SSF47413">
    <property type="entry name" value="lambda repressor-like DNA-binding domains"/>
    <property type="match status" value="1"/>
</dbReference>
<organism evidence="1 2">
    <name type="scientific">Schinkia azotoformans LMG 9581</name>
    <dbReference type="NCBI Taxonomy" id="1131731"/>
    <lineage>
        <taxon>Bacteria</taxon>
        <taxon>Bacillati</taxon>
        <taxon>Bacillota</taxon>
        <taxon>Bacilli</taxon>
        <taxon>Bacillales</taxon>
        <taxon>Bacillaceae</taxon>
        <taxon>Calidifontibacillus/Schinkia group</taxon>
        <taxon>Schinkia</taxon>
    </lineage>
</organism>